<comment type="caution">
    <text evidence="3">The sequence shown here is derived from an EMBL/GenBank/DDBJ whole genome shotgun (WGS) entry which is preliminary data.</text>
</comment>
<comment type="similarity">
    <text evidence="1">Belongs to the Cyclase 1 superfamily.</text>
</comment>
<gene>
    <name evidence="3" type="ORF">EEDITHA_LOCUS20852</name>
</gene>
<evidence type="ECO:0000256" key="2">
    <source>
        <dbReference type="SAM" id="SignalP"/>
    </source>
</evidence>
<keyword evidence="2" id="KW-0732">Signal</keyword>
<evidence type="ECO:0000313" key="4">
    <source>
        <dbReference type="Proteomes" id="UP001153954"/>
    </source>
</evidence>
<dbReference type="AlphaFoldDB" id="A0AAU9V927"/>
<dbReference type="GO" id="GO:0019441">
    <property type="term" value="P:L-tryptophan catabolic process to kynurenine"/>
    <property type="evidence" value="ECO:0007669"/>
    <property type="project" value="InterPro"/>
</dbReference>
<protein>
    <submittedName>
        <fullName evidence="3">Uncharacterized protein</fullName>
    </submittedName>
</protein>
<evidence type="ECO:0000313" key="3">
    <source>
        <dbReference type="EMBL" id="CAH2106758.1"/>
    </source>
</evidence>
<dbReference type="Proteomes" id="UP001153954">
    <property type="component" value="Unassembled WGS sequence"/>
</dbReference>
<keyword evidence="4" id="KW-1185">Reference proteome</keyword>
<dbReference type="Pfam" id="PF04199">
    <property type="entry name" value="Cyclase"/>
    <property type="match status" value="1"/>
</dbReference>
<name>A0AAU9V927_EUPED</name>
<dbReference type="InterPro" id="IPR037175">
    <property type="entry name" value="KFase_sf"/>
</dbReference>
<sequence length="280" mass="31770">MNTHILIYFILMVKFELFVISSKRYLDEQEHTIHVFDLTHPTTWNKIKEYYGAIEKHWKICVNCGIPGLGTGIHLEHTGASGSMQPAIIPSEYLITRLEIVDVSYLSKEDLNFVLSLDVALQWSTLKYDPREPTLILFKFGWTDTNQNRKCVCKIPGLSYELAEWIAANLSHVVGVATDAPSLESDETRELTTRTISNVLGKSGVYMIENVNIRRRLPERGCMAMAMPLKLIEASYVPTRLTAFCPPRHSDLRVSIALKKQSRASTASRDKDVDLNEILN</sequence>
<dbReference type="Gene3D" id="3.50.30.50">
    <property type="entry name" value="Putative cyclase"/>
    <property type="match status" value="1"/>
</dbReference>
<proteinExistence type="inferred from homology"/>
<feature type="signal peptide" evidence="2">
    <location>
        <begin position="1"/>
        <end position="22"/>
    </location>
</feature>
<evidence type="ECO:0000256" key="1">
    <source>
        <dbReference type="ARBA" id="ARBA00007865"/>
    </source>
</evidence>
<dbReference type="SUPFAM" id="SSF102198">
    <property type="entry name" value="Putative cyclase"/>
    <property type="match status" value="1"/>
</dbReference>
<accession>A0AAU9V927</accession>
<feature type="chain" id="PRO_5043516059" evidence="2">
    <location>
        <begin position="23"/>
        <end position="280"/>
    </location>
</feature>
<dbReference type="GO" id="GO:0004061">
    <property type="term" value="F:arylformamidase activity"/>
    <property type="evidence" value="ECO:0007669"/>
    <property type="project" value="InterPro"/>
</dbReference>
<organism evidence="3 4">
    <name type="scientific">Euphydryas editha</name>
    <name type="common">Edith's checkerspot</name>
    <dbReference type="NCBI Taxonomy" id="104508"/>
    <lineage>
        <taxon>Eukaryota</taxon>
        <taxon>Metazoa</taxon>
        <taxon>Ecdysozoa</taxon>
        <taxon>Arthropoda</taxon>
        <taxon>Hexapoda</taxon>
        <taxon>Insecta</taxon>
        <taxon>Pterygota</taxon>
        <taxon>Neoptera</taxon>
        <taxon>Endopterygota</taxon>
        <taxon>Lepidoptera</taxon>
        <taxon>Glossata</taxon>
        <taxon>Ditrysia</taxon>
        <taxon>Papilionoidea</taxon>
        <taxon>Nymphalidae</taxon>
        <taxon>Nymphalinae</taxon>
        <taxon>Euphydryas</taxon>
    </lineage>
</organism>
<dbReference type="InterPro" id="IPR007325">
    <property type="entry name" value="KFase/CYL"/>
</dbReference>
<reference evidence="3" key="1">
    <citation type="submission" date="2022-03" db="EMBL/GenBank/DDBJ databases">
        <authorList>
            <person name="Tunstrom K."/>
        </authorList>
    </citation>
    <scope>NUCLEOTIDE SEQUENCE</scope>
</reference>
<dbReference type="EMBL" id="CAKOGL010000029">
    <property type="protein sequence ID" value="CAH2106758.1"/>
    <property type="molecule type" value="Genomic_DNA"/>
</dbReference>